<dbReference type="GO" id="GO:0003677">
    <property type="term" value="F:DNA binding"/>
    <property type="evidence" value="ECO:0007669"/>
    <property type="project" value="InterPro"/>
</dbReference>
<accession>A0A5B9DRV7</accession>
<name>A0A5B9DRV7_9HYPH</name>
<dbReference type="Gene3D" id="1.10.10.10">
    <property type="entry name" value="Winged helix-like DNA-binding domain superfamily/Winged helix DNA-binding domain"/>
    <property type="match status" value="1"/>
</dbReference>
<dbReference type="SMART" id="SM00421">
    <property type="entry name" value="HTH_LUXR"/>
    <property type="match status" value="1"/>
</dbReference>
<reference evidence="1 2" key="1">
    <citation type="journal article" date="2015" name="Int. J. Syst. Evol. Microbiol.">
        <title>Youhaiella tibetensis gen. nov., sp. nov., isolated from subsurface sediment.</title>
        <authorList>
            <person name="Wang Y.X."/>
            <person name="Huang F.Q."/>
            <person name="Nogi Y."/>
            <person name="Pang S.J."/>
            <person name="Wang P.K."/>
            <person name="Lv J."/>
        </authorList>
    </citation>
    <scope>NUCLEOTIDE SEQUENCE [LARGE SCALE GENOMIC DNA]</scope>
    <source>
        <strain evidence="2">fig4</strain>
    </source>
</reference>
<proteinExistence type="predicted"/>
<dbReference type="RefSeq" id="WP_147657656.1">
    <property type="nucleotide sequence ID" value="NZ_BMFM01000001.1"/>
</dbReference>
<dbReference type="InterPro" id="IPR016032">
    <property type="entry name" value="Sig_transdc_resp-reg_C-effctor"/>
</dbReference>
<gene>
    <name evidence="1" type="ORF">FNA67_19215</name>
</gene>
<evidence type="ECO:0000313" key="2">
    <source>
        <dbReference type="Proteomes" id="UP000321062"/>
    </source>
</evidence>
<sequence length="362" mass="38830">MQINAASIVAAFFEAAVLPEMWPDALQVAADSFDCRGALLTTNNLSPKRITASHHMAEVLGRFHEQGWNERDLRTERAIASPAAGRGVMRDQDILSGEDIEGSDYYRGFARPAGVGYFACALLAGESADFVALSLQRDQRRGFVSDADKSRLEALLPALQRSVWLARTVRERTIEALFDFRGEAGAVMFLLEADGRVMRGEEAAPVLPGLGLRVVHGRLKGSDAGTELALAKALGSAGRGMASEMVTTGAAGRPLAMVSLSPVAGSAHDVLGRGDIVVRVAAIEQGARDSELATRLARLYGLTPAEQRVLLPLICGAETDEIARVSGYTRESVRTWIKSILLKSGHSSRAALVAFARRFESL</sequence>
<keyword evidence="2" id="KW-1185">Reference proteome</keyword>
<dbReference type="EMBL" id="CP041690">
    <property type="protein sequence ID" value="QEE22161.1"/>
    <property type="molecule type" value="Genomic_DNA"/>
</dbReference>
<organism evidence="1 2">
    <name type="scientific">Paradevosia tibetensis</name>
    <dbReference type="NCBI Taxonomy" id="1447062"/>
    <lineage>
        <taxon>Bacteria</taxon>
        <taxon>Pseudomonadati</taxon>
        <taxon>Pseudomonadota</taxon>
        <taxon>Alphaproteobacteria</taxon>
        <taxon>Hyphomicrobiales</taxon>
        <taxon>Devosiaceae</taxon>
        <taxon>Paradevosia</taxon>
    </lineage>
</organism>
<dbReference type="Proteomes" id="UP000321062">
    <property type="component" value="Chromosome"/>
</dbReference>
<evidence type="ECO:0000313" key="1">
    <source>
        <dbReference type="EMBL" id="QEE22161.1"/>
    </source>
</evidence>
<protein>
    <submittedName>
        <fullName evidence="1">Helix-turn-helix transcriptional regulator</fullName>
    </submittedName>
</protein>
<dbReference type="OrthoDB" id="5497412at2"/>
<dbReference type="AlphaFoldDB" id="A0A5B9DRV7"/>
<dbReference type="InterPro" id="IPR036388">
    <property type="entry name" value="WH-like_DNA-bd_sf"/>
</dbReference>
<dbReference type="KEGG" id="yti:FNA67_19215"/>
<dbReference type="SUPFAM" id="SSF46894">
    <property type="entry name" value="C-terminal effector domain of the bipartite response regulators"/>
    <property type="match status" value="1"/>
</dbReference>
<dbReference type="GO" id="GO:0006355">
    <property type="term" value="P:regulation of DNA-templated transcription"/>
    <property type="evidence" value="ECO:0007669"/>
    <property type="project" value="InterPro"/>
</dbReference>
<dbReference type="InterPro" id="IPR000792">
    <property type="entry name" value="Tscrpt_reg_LuxR_C"/>
</dbReference>